<dbReference type="EMBL" id="BSXS01014591">
    <property type="protein sequence ID" value="GMF05706.1"/>
    <property type="molecule type" value="Genomic_DNA"/>
</dbReference>
<keyword evidence="2" id="KW-1185">Reference proteome</keyword>
<dbReference type="Proteomes" id="UP001165064">
    <property type="component" value="Unassembled WGS sequence"/>
</dbReference>
<accession>A0ACB5UAS5</accession>
<reference evidence="1" key="1">
    <citation type="submission" date="2023-04" db="EMBL/GenBank/DDBJ databases">
        <title>Ambrosiozyma monospora NBRC 10751.</title>
        <authorList>
            <person name="Ichikawa N."/>
            <person name="Sato H."/>
            <person name="Tonouchi N."/>
        </authorList>
    </citation>
    <scope>NUCLEOTIDE SEQUENCE</scope>
    <source>
        <strain evidence="1">NBRC 10751</strain>
    </source>
</reference>
<proteinExistence type="predicted"/>
<organism evidence="1 2">
    <name type="scientific">Ambrosiozyma monospora</name>
    <name type="common">Yeast</name>
    <name type="synonym">Endomycopsis monosporus</name>
    <dbReference type="NCBI Taxonomy" id="43982"/>
    <lineage>
        <taxon>Eukaryota</taxon>
        <taxon>Fungi</taxon>
        <taxon>Dikarya</taxon>
        <taxon>Ascomycota</taxon>
        <taxon>Saccharomycotina</taxon>
        <taxon>Pichiomycetes</taxon>
        <taxon>Pichiales</taxon>
        <taxon>Pichiaceae</taxon>
        <taxon>Ambrosiozyma</taxon>
    </lineage>
</organism>
<evidence type="ECO:0000313" key="2">
    <source>
        <dbReference type="Proteomes" id="UP001165064"/>
    </source>
</evidence>
<name>A0ACB5UAS5_AMBMO</name>
<evidence type="ECO:0000313" key="1">
    <source>
        <dbReference type="EMBL" id="GMF05706.1"/>
    </source>
</evidence>
<gene>
    <name evidence="1" type="ORF">Amon02_001243200</name>
</gene>
<sequence>MQPMTIPAIAPPESDFLWCVGEEEREVEEEGVEEAAMVWVAIDVVSTITDVSVLPGEMEDVVVDDVVGSGVEELEDEDVVDVVEEDDVVDVVEDDEEEVVDELDDVVSEEDVDDVVVVVELEELVVLELELELVLEEVVSVELELVLSSELVVFA</sequence>
<protein>
    <submittedName>
        <fullName evidence="1">Unnamed protein product</fullName>
    </submittedName>
</protein>
<comment type="caution">
    <text evidence="1">The sequence shown here is derived from an EMBL/GenBank/DDBJ whole genome shotgun (WGS) entry which is preliminary data.</text>
</comment>